<comment type="caution">
    <text evidence="5">The sequence shown here is derived from an EMBL/GenBank/DDBJ whole genome shotgun (WGS) entry which is preliminary data.</text>
</comment>
<dbReference type="SUPFAM" id="SSF56112">
    <property type="entry name" value="Protein kinase-like (PK-like)"/>
    <property type="match status" value="1"/>
</dbReference>
<dbReference type="PANTHER" id="PTHR48011:SF4">
    <property type="entry name" value="MITOGEN-ACTIVATED PROTEIN KINASE KINASE KINASE 19"/>
    <property type="match status" value="1"/>
</dbReference>
<dbReference type="Proteomes" id="UP000225108">
    <property type="component" value="Unassembled WGS sequence"/>
</dbReference>
<evidence type="ECO:0000259" key="4">
    <source>
        <dbReference type="PROSITE" id="PS50011"/>
    </source>
</evidence>
<dbReference type="GO" id="GO:0005524">
    <property type="term" value="F:ATP binding"/>
    <property type="evidence" value="ECO:0007669"/>
    <property type="project" value="UniProtKB-UniRule"/>
</dbReference>
<accession>A0A2G3PR60</accession>
<dbReference type="Gene3D" id="1.10.510.10">
    <property type="entry name" value="Transferase(Phosphotransferase) domain 1"/>
    <property type="match status" value="1"/>
</dbReference>
<feature type="binding site" evidence="3">
    <location>
        <position position="54"/>
    </location>
    <ligand>
        <name>ATP</name>
        <dbReference type="ChEBI" id="CHEBI:30616"/>
    </ligand>
</feature>
<keyword evidence="5" id="KW-0808">Transferase</keyword>
<dbReference type="InterPro" id="IPR000719">
    <property type="entry name" value="Prot_kinase_dom"/>
</dbReference>
<feature type="domain" description="Protein kinase" evidence="4">
    <location>
        <begin position="21"/>
        <end position="290"/>
    </location>
</feature>
<evidence type="ECO:0000256" key="1">
    <source>
        <dbReference type="ARBA" id="ARBA00022741"/>
    </source>
</evidence>
<dbReference type="InterPro" id="IPR017441">
    <property type="entry name" value="Protein_kinase_ATP_BS"/>
</dbReference>
<keyword evidence="1 3" id="KW-0547">Nucleotide-binding</keyword>
<dbReference type="InterPro" id="IPR008271">
    <property type="entry name" value="Ser/Thr_kinase_AS"/>
</dbReference>
<dbReference type="AlphaFoldDB" id="A0A2G3PR60"/>
<dbReference type="GO" id="GO:0004672">
    <property type="term" value="F:protein kinase activity"/>
    <property type="evidence" value="ECO:0007669"/>
    <property type="project" value="InterPro"/>
</dbReference>
<evidence type="ECO:0000256" key="3">
    <source>
        <dbReference type="PROSITE-ProRule" id="PRU10141"/>
    </source>
</evidence>
<dbReference type="InterPro" id="IPR011009">
    <property type="entry name" value="Kinase-like_dom_sf"/>
</dbReference>
<protein>
    <submittedName>
        <fullName evidence="5">Tyrosine protein kinase</fullName>
    </submittedName>
</protein>
<dbReference type="Pfam" id="PF00069">
    <property type="entry name" value="Pkinase"/>
    <property type="match status" value="1"/>
</dbReference>
<keyword evidence="2 3" id="KW-0067">ATP-binding</keyword>
<dbReference type="PANTHER" id="PTHR48011">
    <property type="entry name" value="CCR4-NOT TRANSCRIPTIONAL COMPLEX SUBUNIT CAF120-RELATED"/>
    <property type="match status" value="1"/>
</dbReference>
<gene>
    <name evidence="5" type="ORF">CSW57_03325</name>
</gene>
<evidence type="ECO:0000256" key="2">
    <source>
        <dbReference type="ARBA" id="ARBA00022840"/>
    </source>
</evidence>
<dbReference type="SMART" id="SM00220">
    <property type="entry name" value="S_TKc"/>
    <property type="match status" value="1"/>
</dbReference>
<dbReference type="PROSITE" id="PS50011">
    <property type="entry name" value="PROTEIN_KINASE_DOM"/>
    <property type="match status" value="1"/>
</dbReference>
<evidence type="ECO:0000313" key="5">
    <source>
        <dbReference type="EMBL" id="PHV68285.1"/>
    </source>
</evidence>
<dbReference type="PROSITE" id="PS00108">
    <property type="entry name" value="PROTEIN_KINASE_ST"/>
    <property type="match status" value="1"/>
</dbReference>
<organism evidence="5 6">
    <name type="scientific">Williamsia marianensis</name>
    <dbReference type="NCBI Taxonomy" id="85044"/>
    <lineage>
        <taxon>Bacteria</taxon>
        <taxon>Bacillati</taxon>
        <taxon>Actinomycetota</taxon>
        <taxon>Actinomycetes</taxon>
        <taxon>Mycobacteriales</taxon>
        <taxon>Nocardiaceae</taxon>
        <taxon>Williamsia</taxon>
    </lineage>
</organism>
<reference evidence="5 6" key="1">
    <citation type="submission" date="2017-10" db="EMBL/GenBank/DDBJ databases">
        <title>The draft genome sequence of Williamsia sp. BULT 1.1 isolated from the semi-arid grassland soils from South Africa.</title>
        <authorList>
            <person name="Kabwe M.H."/>
            <person name="Govender N."/>
            <person name="Mutseka Lunga P."/>
            <person name="Vikram S."/>
            <person name="Makhalanyane T.P."/>
        </authorList>
    </citation>
    <scope>NUCLEOTIDE SEQUENCE [LARGE SCALE GENOMIC DNA]</scope>
    <source>
        <strain evidence="5 6">BULT 1.1</strain>
    </source>
</reference>
<sequence length="290" mass="30673">MFVDQTSGTDARRLPPAIADYRTVRALGAGSHGTCYLAVPPARLQLDVDHVALKVFSNPCGEDAFHRGVRELRSFAAVRSPHLVHLYEAALGDLFMYAMDYFPGGSMAAPSMPLQRDQALAVLECAARGAHDMHEAGLVHSDIKPANVLIAGGDGAGTTASPAGVLSDLGLARVITAATAVTGIGSSASLEYADPDTLVGQTPSRATDIWALGATIHRTLTGEGLYGELPDMQPLVAIRTVQSTKPRISPTLSPAERDLVSECLAPHSDRFRTAAELADRISEVRRTAPR</sequence>
<keyword evidence="5" id="KW-0418">Kinase</keyword>
<dbReference type="InterPro" id="IPR052751">
    <property type="entry name" value="Plant_MAPKKK"/>
</dbReference>
<name>A0A2G3PR60_WILMA</name>
<dbReference type="PROSITE" id="PS00107">
    <property type="entry name" value="PROTEIN_KINASE_ATP"/>
    <property type="match status" value="1"/>
</dbReference>
<dbReference type="Gene3D" id="3.30.200.20">
    <property type="entry name" value="Phosphorylase Kinase, domain 1"/>
    <property type="match status" value="1"/>
</dbReference>
<evidence type="ECO:0000313" key="6">
    <source>
        <dbReference type="Proteomes" id="UP000225108"/>
    </source>
</evidence>
<dbReference type="GO" id="GO:0007165">
    <property type="term" value="P:signal transduction"/>
    <property type="evidence" value="ECO:0007669"/>
    <property type="project" value="TreeGrafter"/>
</dbReference>
<dbReference type="RefSeq" id="WP_099381425.1">
    <property type="nucleotide sequence ID" value="NZ_PEBD01000004.1"/>
</dbReference>
<dbReference type="EMBL" id="PEBD01000004">
    <property type="protein sequence ID" value="PHV68285.1"/>
    <property type="molecule type" value="Genomic_DNA"/>
</dbReference>
<proteinExistence type="predicted"/>